<dbReference type="OrthoDB" id="9808140at2"/>
<keyword evidence="1 5" id="KW-0489">Methyltransferase</keyword>
<accession>A0A7M3MJC8</accession>
<dbReference type="AlphaFoldDB" id="A0A7M3MJC8"/>
<gene>
    <name evidence="5" type="ORF">DPQ33_01195</name>
</gene>
<sequence>MNAMQDEYADFARLYAAFLDPLLHRTRQYARGMVRDLGVSNILDICCGTGALCRDLAADGLDVTGVDLSSAMLAEAKRRTRSSASVRYLTTDARSLPFEDKAFGVCVLSLCLHENEPADRSRILSEASRVAHALVLVDYAADMGLLGALAHVPERLAGRRHYAAFRNFTAHGGLEGLLAAEGYAVLARRRVLFGAGVCIRSERGGRWAASAPAADI</sequence>
<dbReference type="SUPFAM" id="SSF53335">
    <property type="entry name" value="S-adenosyl-L-methionine-dependent methyltransferases"/>
    <property type="match status" value="1"/>
</dbReference>
<feature type="domain" description="Methyltransferase" evidence="4">
    <location>
        <begin position="42"/>
        <end position="130"/>
    </location>
</feature>
<evidence type="ECO:0000256" key="3">
    <source>
        <dbReference type="ARBA" id="ARBA00022691"/>
    </source>
</evidence>
<keyword evidence="3" id="KW-0949">S-adenosyl-L-methionine</keyword>
<dbReference type="InterPro" id="IPR029063">
    <property type="entry name" value="SAM-dependent_MTases_sf"/>
</dbReference>
<dbReference type="GO" id="GO:0032259">
    <property type="term" value="P:methylation"/>
    <property type="evidence" value="ECO:0007669"/>
    <property type="project" value="UniProtKB-KW"/>
</dbReference>
<keyword evidence="6" id="KW-1185">Reference proteome</keyword>
<dbReference type="PANTHER" id="PTHR43464:SF19">
    <property type="entry name" value="UBIQUINONE BIOSYNTHESIS O-METHYLTRANSFERASE, MITOCHONDRIAL"/>
    <property type="match status" value="1"/>
</dbReference>
<dbReference type="CDD" id="cd02440">
    <property type="entry name" value="AdoMet_MTases"/>
    <property type="match status" value="1"/>
</dbReference>
<evidence type="ECO:0000259" key="4">
    <source>
        <dbReference type="Pfam" id="PF13649"/>
    </source>
</evidence>
<evidence type="ECO:0000313" key="6">
    <source>
        <dbReference type="Proteomes" id="UP000448292"/>
    </source>
</evidence>
<name>A0A7M3MJC8_9BACT</name>
<evidence type="ECO:0000256" key="1">
    <source>
        <dbReference type="ARBA" id="ARBA00022603"/>
    </source>
</evidence>
<proteinExistence type="predicted"/>
<dbReference type="InterPro" id="IPR041698">
    <property type="entry name" value="Methyltransf_25"/>
</dbReference>
<organism evidence="5 6">
    <name type="scientific">Oceanidesulfovibrio indonesiensis</name>
    <dbReference type="NCBI Taxonomy" id="54767"/>
    <lineage>
        <taxon>Bacteria</taxon>
        <taxon>Pseudomonadati</taxon>
        <taxon>Thermodesulfobacteriota</taxon>
        <taxon>Desulfovibrionia</taxon>
        <taxon>Desulfovibrionales</taxon>
        <taxon>Desulfovibrionaceae</taxon>
        <taxon>Oceanidesulfovibrio</taxon>
    </lineage>
</organism>
<dbReference type="Pfam" id="PF13649">
    <property type="entry name" value="Methyltransf_25"/>
    <property type="match status" value="1"/>
</dbReference>
<dbReference type="GO" id="GO:0008168">
    <property type="term" value="F:methyltransferase activity"/>
    <property type="evidence" value="ECO:0007669"/>
    <property type="project" value="UniProtKB-KW"/>
</dbReference>
<evidence type="ECO:0000313" key="5">
    <source>
        <dbReference type="EMBL" id="TVM19875.1"/>
    </source>
</evidence>
<dbReference type="RefSeq" id="WP_144301337.1">
    <property type="nucleotide sequence ID" value="NZ_QMIE01000001.1"/>
</dbReference>
<comment type="caution">
    <text evidence="5">The sequence shown here is derived from an EMBL/GenBank/DDBJ whole genome shotgun (WGS) entry which is preliminary data.</text>
</comment>
<dbReference type="PANTHER" id="PTHR43464">
    <property type="entry name" value="METHYLTRANSFERASE"/>
    <property type="match status" value="1"/>
</dbReference>
<keyword evidence="2 5" id="KW-0808">Transferase</keyword>
<dbReference type="EMBL" id="QMIE01000001">
    <property type="protein sequence ID" value="TVM19875.1"/>
    <property type="molecule type" value="Genomic_DNA"/>
</dbReference>
<dbReference type="Gene3D" id="3.40.50.150">
    <property type="entry name" value="Vaccinia Virus protein VP39"/>
    <property type="match status" value="1"/>
</dbReference>
<protein>
    <submittedName>
        <fullName evidence="5">Methyltransferase type 11</fullName>
    </submittedName>
</protein>
<evidence type="ECO:0000256" key="2">
    <source>
        <dbReference type="ARBA" id="ARBA00022679"/>
    </source>
</evidence>
<dbReference type="Proteomes" id="UP000448292">
    <property type="component" value="Unassembled WGS sequence"/>
</dbReference>
<reference evidence="5 6" key="1">
    <citation type="submission" date="2018-06" db="EMBL/GenBank/DDBJ databases">
        <title>Complete genome of Desulfovibrio indonesiensis P37SLT.</title>
        <authorList>
            <person name="Crispim J.S."/>
            <person name="Vidigal P.M.P."/>
            <person name="Silva L.C.F."/>
            <person name="Laguardia C.N."/>
            <person name="Araujo L.C."/>
            <person name="Dias R.S."/>
            <person name="Sousa M.P."/>
            <person name="Paula S.O."/>
            <person name="Silva C."/>
        </authorList>
    </citation>
    <scope>NUCLEOTIDE SEQUENCE [LARGE SCALE GENOMIC DNA]</scope>
    <source>
        <strain evidence="5 6">P37SLT</strain>
    </source>
</reference>